<dbReference type="PANTHER" id="PTHR48050">
    <property type="entry name" value="STEROL 3-BETA-GLUCOSYLTRANSFERASE"/>
    <property type="match status" value="1"/>
</dbReference>
<dbReference type="GO" id="GO:0033072">
    <property type="term" value="P:vancomycin biosynthetic process"/>
    <property type="evidence" value="ECO:0007669"/>
    <property type="project" value="UniProtKB-ARBA"/>
</dbReference>
<dbReference type="InterPro" id="IPR002213">
    <property type="entry name" value="UDP_glucos_trans"/>
</dbReference>
<evidence type="ECO:0000313" key="4">
    <source>
        <dbReference type="Proteomes" id="UP000322619"/>
    </source>
</evidence>
<dbReference type="CDD" id="cd03784">
    <property type="entry name" value="GT1_Gtf-like"/>
    <property type="match status" value="1"/>
</dbReference>
<feature type="domain" description="Glycosyltransferase family 28 N-terminal" evidence="1">
    <location>
        <begin position="3"/>
        <end position="130"/>
    </location>
</feature>
<dbReference type="GO" id="GO:0008194">
    <property type="term" value="F:UDP-glycosyltransferase activity"/>
    <property type="evidence" value="ECO:0007669"/>
    <property type="project" value="InterPro"/>
</dbReference>
<dbReference type="RefSeq" id="WP_148638744.1">
    <property type="nucleotide sequence ID" value="NZ_VSLA01000030.1"/>
</dbReference>
<dbReference type="Pfam" id="PF03033">
    <property type="entry name" value="Glyco_transf_28"/>
    <property type="match status" value="1"/>
</dbReference>
<dbReference type="InterPro" id="IPR004276">
    <property type="entry name" value="GlycoTrans_28_N"/>
</dbReference>
<evidence type="ECO:0000259" key="1">
    <source>
        <dbReference type="Pfam" id="PF03033"/>
    </source>
</evidence>
<dbReference type="PANTHER" id="PTHR48050:SF13">
    <property type="entry name" value="STEROL 3-BETA-GLUCOSYLTRANSFERASE UGT80A2"/>
    <property type="match status" value="1"/>
</dbReference>
<organism evidence="3 4">
    <name type="scientific">Acetobacterium wieringae</name>
    <dbReference type="NCBI Taxonomy" id="52694"/>
    <lineage>
        <taxon>Bacteria</taxon>
        <taxon>Bacillati</taxon>
        <taxon>Bacillota</taxon>
        <taxon>Clostridia</taxon>
        <taxon>Eubacteriales</taxon>
        <taxon>Eubacteriaceae</taxon>
        <taxon>Acetobacterium</taxon>
    </lineage>
</organism>
<evidence type="ECO:0000313" key="3">
    <source>
        <dbReference type="EMBL" id="TYC82298.1"/>
    </source>
</evidence>
<dbReference type="AlphaFoldDB" id="A0A5D0WH77"/>
<dbReference type="Gene3D" id="3.40.50.2000">
    <property type="entry name" value="Glycogen Phosphorylase B"/>
    <property type="match status" value="2"/>
</dbReference>
<dbReference type="SUPFAM" id="SSF53756">
    <property type="entry name" value="UDP-Glycosyltransferase/glycogen phosphorylase"/>
    <property type="match status" value="1"/>
</dbReference>
<dbReference type="GO" id="GO:0005975">
    <property type="term" value="P:carbohydrate metabolic process"/>
    <property type="evidence" value="ECO:0007669"/>
    <property type="project" value="InterPro"/>
</dbReference>
<feature type="domain" description="Erythromycin biosynthesis protein CIII-like C-terminal" evidence="2">
    <location>
        <begin position="305"/>
        <end position="390"/>
    </location>
</feature>
<reference evidence="3 4" key="1">
    <citation type="submission" date="2019-08" db="EMBL/GenBank/DDBJ databases">
        <title>Isolation and enrichment of carboxydotrophic bacteria from anaerobic sludge for the production of bio-based chemicals from syngas.</title>
        <authorList>
            <person name="Antares A.L."/>
            <person name="Moreira J."/>
            <person name="Diender M."/>
            <person name="Parshina S.N."/>
            <person name="Stams A.J.M."/>
            <person name="Alves M."/>
            <person name="Alves J.I."/>
            <person name="Sousa D.Z."/>
        </authorList>
    </citation>
    <scope>NUCLEOTIDE SEQUENCE [LARGE SCALE GENOMIC DNA]</scope>
    <source>
        <strain evidence="3 4">JM</strain>
    </source>
</reference>
<dbReference type="InterPro" id="IPR050426">
    <property type="entry name" value="Glycosyltransferase_28"/>
</dbReference>
<dbReference type="EMBL" id="VSLA01000030">
    <property type="protein sequence ID" value="TYC82298.1"/>
    <property type="molecule type" value="Genomic_DNA"/>
</dbReference>
<dbReference type="Pfam" id="PF06722">
    <property type="entry name" value="EryCIII-like_C"/>
    <property type="match status" value="1"/>
</dbReference>
<dbReference type="Proteomes" id="UP000322619">
    <property type="component" value="Unassembled WGS sequence"/>
</dbReference>
<sequence>MKIAILTLGTRGDVQPFVALGQKALEKGHQAVICTGKTFKPFIEAAGIEFKEAASDLMAMLETTEGQMVFKHALRHPFRTKKYLDEVVNPNFRKSLDQFYEAAQGTDVILYHPKAFGAPDIAEALDIPCISIPPVPITLPIDEFPNLAISPTKNLGKHFNRWTYSVMAQAERSSINEVNDFREKTLHLPKRKSGLYTFSRNDQAIPIIYPISKALFPEVTSWEGRVLTPGFFYLDSAAEQLDSSLTSFLSAGSAPIIVSFSSMPLKAPEQFKNCLQEALLATHQRGILLTGNSGIRFEDDADLLTIDAAPHSLLFPHGKGIVHHGGVGTMAAAIKSGKPQLIIPFSVDQPFWANRLYQQGYALKPLKETQITTRALIQRFIQFDEEAVQSKAQALKTIIDQENGTETALTFIENYCHSKTRIKSST</sequence>
<dbReference type="FunFam" id="3.40.50.2000:FF:000009">
    <property type="entry name" value="Sterol 3-beta-glucosyltransferase UGT80A2"/>
    <property type="match status" value="1"/>
</dbReference>
<name>A0A5D0WH77_9FIRM</name>
<evidence type="ECO:0000259" key="2">
    <source>
        <dbReference type="Pfam" id="PF06722"/>
    </source>
</evidence>
<dbReference type="InterPro" id="IPR010610">
    <property type="entry name" value="EryCIII-like_C"/>
</dbReference>
<protein>
    <submittedName>
        <fullName evidence="3">Glycosyltransferase family 1 protein</fullName>
    </submittedName>
</protein>
<keyword evidence="3" id="KW-0808">Transferase</keyword>
<proteinExistence type="predicted"/>
<comment type="caution">
    <text evidence="3">The sequence shown here is derived from an EMBL/GenBank/DDBJ whole genome shotgun (WGS) entry which is preliminary data.</text>
</comment>
<gene>
    <name evidence="3" type="ORF">FXB42_16580</name>
</gene>
<accession>A0A5D0WH77</accession>
<dbReference type="GO" id="GO:0016758">
    <property type="term" value="F:hexosyltransferase activity"/>
    <property type="evidence" value="ECO:0007669"/>
    <property type="project" value="InterPro"/>
</dbReference>